<dbReference type="AlphaFoldDB" id="A0AAQ3SWQ2"/>
<reference evidence="1 2" key="1">
    <citation type="submission" date="2024-02" db="EMBL/GenBank/DDBJ databases">
        <title>High-quality chromosome-scale genome assembly of Pensacola bahiagrass (Paspalum notatum Flugge var. saurae).</title>
        <authorList>
            <person name="Vega J.M."/>
            <person name="Podio M."/>
            <person name="Orjuela J."/>
            <person name="Siena L.A."/>
            <person name="Pessino S.C."/>
            <person name="Combes M.C."/>
            <person name="Mariac C."/>
            <person name="Albertini E."/>
            <person name="Pupilli F."/>
            <person name="Ortiz J.P.A."/>
            <person name="Leblanc O."/>
        </authorList>
    </citation>
    <scope>NUCLEOTIDE SEQUENCE [LARGE SCALE GENOMIC DNA]</scope>
    <source>
        <strain evidence="1">R1</strain>
        <tissue evidence="1">Leaf</tissue>
    </source>
</reference>
<protein>
    <recommendedName>
        <fullName evidence="3">Reverse transcriptase zinc-binding domain-containing protein</fullName>
    </recommendedName>
</protein>
<dbReference type="PANTHER" id="PTHR33116">
    <property type="entry name" value="REVERSE TRANSCRIPTASE ZINC-BINDING DOMAIN-CONTAINING PROTEIN-RELATED-RELATED"/>
    <property type="match status" value="1"/>
</dbReference>
<proteinExistence type="predicted"/>
<dbReference type="PANTHER" id="PTHR33116:SF78">
    <property type="entry name" value="OS12G0587133 PROTEIN"/>
    <property type="match status" value="1"/>
</dbReference>
<accession>A0AAQ3SWQ2</accession>
<organism evidence="1 2">
    <name type="scientific">Paspalum notatum var. saurae</name>
    <dbReference type="NCBI Taxonomy" id="547442"/>
    <lineage>
        <taxon>Eukaryota</taxon>
        <taxon>Viridiplantae</taxon>
        <taxon>Streptophyta</taxon>
        <taxon>Embryophyta</taxon>
        <taxon>Tracheophyta</taxon>
        <taxon>Spermatophyta</taxon>
        <taxon>Magnoliopsida</taxon>
        <taxon>Liliopsida</taxon>
        <taxon>Poales</taxon>
        <taxon>Poaceae</taxon>
        <taxon>PACMAD clade</taxon>
        <taxon>Panicoideae</taxon>
        <taxon>Andropogonodae</taxon>
        <taxon>Paspaleae</taxon>
        <taxon>Paspalinae</taxon>
        <taxon>Paspalum</taxon>
    </lineage>
</organism>
<keyword evidence="2" id="KW-1185">Reference proteome</keyword>
<evidence type="ECO:0000313" key="2">
    <source>
        <dbReference type="Proteomes" id="UP001341281"/>
    </source>
</evidence>
<sequence>MHLGIPLTIAKPAKADLLPLIDKVANKLPGWKASLLNKAGRLVLVKSVLSSTPVHLMLALDLPKWVLKAIDIRMRGFLWKGQEQANGGNCLVSWRKVQQPYQYGGLGIHDLERMGWALRLRWLWFLKTDTSKPWIGLPIQIPTQAEALFKMAVEVTIGNGEDTLFWTDKWLQGRSVANFTPDLYRAIPKRTAKNRTMSHALFNRSWVSESKVLSRFSKRSPKEGRKGFNSMVILVCWELWKRRNACVLEKIRLDVQIMFQSVVAEGHLWCLARASTLQDLFVRIGS</sequence>
<gene>
    <name evidence="1" type="ORF">U9M48_011850</name>
</gene>
<evidence type="ECO:0008006" key="3">
    <source>
        <dbReference type="Google" id="ProtNLM"/>
    </source>
</evidence>
<evidence type="ECO:0000313" key="1">
    <source>
        <dbReference type="EMBL" id="WVZ62062.1"/>
    </source>
</evidence>
<dbReference type="Proteomes" id="UP001341281">
    <property type="component" value="Chromosome 03"/>
</dbReference>
<name>A0AAQ3SWQ2_PASNO</name>
<dbReference type="EMBL" id="CP144747">
    <property type="protein sequence ID" value="WVZ62062.1"/>
    <property type="molecule type" value="Genomic_DNA"/>
</dbReference>